<dbReference type="PROSITE" id="PS50106">
    <property type="entry name" value="PDZ"/>
    <property type="match status" value="1"/>
</dbReference>
<evidence type="ECO:0000313" key="6">
    <source>
        <dbReference type="Proteomes" id="UP000528457"/>
    </source>
</evidence>
<dbReference type="Pfam" id="PF13365">
    <property type="entry name" value="Trypsin_2"/>
    <property type="match status" value="1"/>
</dbReference>
<dbReference type="EMBL" id="JACHHT010000001">
    <property type="protein sequence ID" value="MBB6520807.1"/>
    <property type="molecule type" value="Genomic_DNA"/>
</dbReference>
<evidence type="ECO:0000256" key="2">
    <source>
        <dbReference type="ARBA" id="ARBA00022801"/>
    </source>
</evidence>
<keyword evidence="1 5" id="KW-0645">Protease</keyword>
<feature type="transmembrane region" description="Helical" evidence="3">
    <location>
        <begin position="7"/>
        <end position="26"/>
    </location>
</feature>
<dbReference type="RefSeq" id="WP_166850183.1">
    <property type="nucleotide sequence ID" value="NZ_JAAONY010000001.1"/>
</dbReference>
<keyword evidence="3" id="KW-0812">Transmembrane</keyword>
<dbReference type="InterPro" id="IPR051201">
    <property type="entry name" value="Chloro_Bact_Ser_Proteases"/>
</dbReference>
<keyword evidence="3" id="KW-0472">Membrane</keyword>
<evidence type="ECO:0000256" key="1">
    <source>
        <dbReference type="ARBA" id="ARBA00022670"/>
    </source>
</evidence>
<dbReference type="Gene3D" id="2.40.10.120">
    <property type="match status" value="1"/>
</dbReference>
<comment type="caution">
    <text evidence="5">The sequence shown here is derived from an EMBL/GenBank/DDBJ whole genome shotgun (WGS) entry which is preliminary data.</text>
</comment>
<dbReference type="InParanoid" id="A0A7X0JRG9"/>
<dbReference type="InterPro" id="IPR001940">
    <property type="entry name" value="Peptidase_S1C"/>
</dbReference>
<dbReference type="AlphaFoldDB" id="A0A7X0JRG9"/>
<dbReference type="InterPro" id="IPR036034">
    <property type="entry name" value="PDZ_sf"/>
</dbReference>
<sequence>MKRLLDFVGLPVFAGVIIAVALLLLFPQLRQPGFLQSDPQTSEQQGPVSYSRAVRIAAPGVVNISTTQKRNFQNHPLLNNPLFQQYSDINSNNPLGSGVVASSDGYILTNYHVIDNANEILVQFSDGSIEFADLIGTDPKSDLAVLKVPRENLTPLHARRSEEMQIGDVVLAIGNPWGVGQTVSQGIISATDRGLQQFSPYTYFFQTDAAVNPGNSGGALIDAYGNLVGISTAILNNREATGISFAIPADYAMQALEDIVEYGYVVRGWLGFSADLVSPDAVKAFKLQHNEGIIVTQVSPNSPAEQAGLLTYDFITGINDIPLSVNNTNLNQYINRLRPGTQINIDFIRNGRAMSTILTVGLRRPDEE</sequence>
<dbReference type="EC" id="3.4.21.-" evidence="5"/>
<reference evidence="5 6" key="1">
    <citation type="submission" date="2020-08" db="EMBL/GenBank/DDBJ databases">
        <title>Genomic Encyclopedia of Type Strains, Phase IV (KMG-IV): sequencing the most valuable type-strain genomes for metagenomic binning, comparative biology and taxonomic classification.</title>
        <authorList>
            <person name="Goeker M."/>
        </authorList>
    </citation>
    <scope>NUCLEOTIDE SEQUENCE [LARGE SCALE GENOMIC DNA]</scope>
    <source>
        <strain evidence="5 6">DSM 22368</strain>
    </source>
</reference>
<keyword evidence="2 5" id="KW-0378">Hydrolase</keyword>
<dbReference type="Gene3D" id="2.30.42.10">
    <property type="match status" value="1"/>
</dbReference>
<dbReference type="PANTHER" id="PTHR43343:SF3">
    <property type="entry name" value="PROTEASE DO-LIKE 8, CHLOROPLASTIC"/>
    <property type="match status" value="1"/>
</dbReference>
<dbReference type="SMART" id="SM00228">
    <property type="entry name" value="PDZ"/>
    <property type="match status" value="1"/>
</dbReference>
<dbReference type="SUPFAM" id="SSF50494">
    <property type="entry name" value="Trypsin-like serine proteases"/>
    <property type="match status" value="1"/>
</dbReference>
<dbReference type="Pfam" id="PF13180">
    <property type="entry name" value="PDZ_2"/>
    <property type="match status" value="1"/>
</dbReference>
<evidence type="ECO:0000313" key="5">
    <source>
        <dbReference type="EMBL" id="MBB6520807.1"/>
    </source>
</evidence>
<dbReference type="GO" id="GO:0004252">
    <property type="term" value="F:serine-type endopeptidase activity"/>
    <property type="evidence" value="ECO:0007669"/>
    <property type="project" value="InterPro"/>
</dbReference>
<dbReference type="Proteomes" id="UP000528457">
    <property type="component" value="Unassembled WGS sequence"/>
</dbReference>
<proteinExistence type="predicted"/>
<evidence type="ECO:0000256" key="3">
    <source>
        <dbReference type="SAM" id="Phobius"/>
    </source>
</evidence>
<dbReference type="SUPFAM" id="SSF50156">
    <property type="entry name" value="PDZ domain-like"/>
    <property type="match status" value="1"/>
</dbReference>
<accession>A0A7X0JRG9</accession>
<dbReference type="GO" id="GO:0006508">
    <property type="term" value="P:proteolysis"/>
    <property type="evidence" value="ECO:0007669"/>
    <property type="project" value="UniProtKB-KW"/>
</dbReference>
<evidence type="ECO:0000259" key="4">
    <source>
        <dbReference type="PROSITE" id="PS50106"/>
    </source>
</evidence>
<organism evidence="5 6">
    <name type="scientific">Pseudoteredinibacter isoporae</name>
    <dbReference type="NCBI Taxonomy" id="570281"/>
    <lineage>
        <taxon>Bacteria</taxon>
        <taxon>Pseudomonadati</taxon>
        <taxon>Pseudomonadota</taxon>
        <taxon>Gammaproteobacteria</taxon>
        <taxon>Cellvibrionales</taxon>
        <taxon>Cellvibrionaceae</taxon>
        <taxon>Pseudoteredinibacter</taxon>
    </lineage>
</organism>
<gene>
    <name evidence="5" type="ORF">HNR48_001085</name>
</gene>
<name>A0A7X0JRG9_9GAMM</name>
<dbReference type="PANTHER" id="PTHR43343">
    <property type="entry name" value="PEPTIDASE S12"/>
    <property type="match status" value="1"/>
</dbReference>
<dbReference type="PRINTS" id="PR00834">
    <property type="entry name" value="PROTEASES2C"/>
</dbReference>
<protein>
    <submittedName>
        <fullName evidence="5">Serine protease DegS</fullName>
        <ecNumber evidence="5">3.4.21.-</ecNumber>
    </submittedName>
</protein>
<keyword evidence="3" id="KW-1133">Transmembrane helix</keyword>
<dbReference type="FunCoup" id="A0A7X0JRG9">
    <property type="interactions" value="159"/>
</dbReference>
<keyword evidence="6" id="KW-1185">Reference proteome</keyword>
<dbReference type="InterPro" id="IPR001478">
    <property type="entry name" value="PDZ"/>
</dbReference>
<dbReference type="InterPro" id="IPR009003">
    <property type="entry name" value="Peptidase_S1_PA"/>
</dbReference>
<feature type="domain" description="PDZ" evidence="4">
    <location>
        <begin position="259"/>
        <end position="338"/>
    </location>
</feature>